<sequence length="287" mass="32354">MTTLKGQGPLKSVIRVSDSSFPIFYFSAYPYGHDKYVETSSTSQLCLSSSGIPISRFSARYHQHHLDSVLFMEKKKKTCQLKVDVLASGPLHVRLCITAYQHLKPLVVSTCNGGSSHWEGFWYTRLFDCNHSDTFESGDIPLIAFKTSKDFIRSKRKGKEQNKETPSSPTDICSSKQKTKKLLANILQRQSPSPKIIGHISDSDVDDDVDYTRRKPKKPKQHKYWVQNTTEGLESVNEVTAFIPVMHSGCNEPETLQITDTVLNIAKRKRNKGEGMLIKSGNRLNLG</sequence>
<protein>
    <submittedName>
        <fullName evidence="2">Uncharacterized protein</fullName>
    </submittedName>
</protein>
<evidence type="ECO:0000313" key="3">
    <source>
        <dbReference type="Proteomes" id="UP000735302"/>
    </source>
</evidence>
<reference evidence="2 3" key="1">
    <citation type="journal article" date="2021" name="Elife">
        <title>Chloroplast acquisition without the gene transfer in kleptoplastic sea slugs, Plakobranchus ocellatus.</title>
        <authorList>
            <person name="Maeda T."/>
            <person name="Takahashi S."/>
            <person name="Yoshida T."/>
            <person name="Shimamura S."/>
            <person name="Takaki Y."/>
            <person name="Nagai Y."/>
            <person name="Toyoda A."/>
            <person name="Suzuki Y."/>
            <person name="Arimoto A."/>
            <person name="Ishii H."/>
            <person name="Satoh N."/>
            <person name="Nishiyama T."/>
            <person name="Hasebe M."/>
            <person name="Maruyama T."/>
            <person name="Minagawa J."/>
            <person name="Obokata J."/>
            <person name="Shigenobu S."/>
        </authorList>
    </citation>
    <scope>NUCLEOTIDE SEQUENCE [LARGE SCALE GENOMIC DNA]</scope>
</reference>
<accession>A0AAV3Y780</accession>
<feature type="compositionally biased region" description="Polar residues" evidence="1">
    <location>
        <begin position="164"/>
        <end position="175"/>
    </location>
</feature>
<keyword evidence="3" id="KW-1185">Reference proteome</keyword>
<feature type="region of interest" description="Disordered" evidence="1">
    <location>
        <begin position="154"/>
        <end position="175"/>
    </location>
</feature>
<feature type="compositionally biased region" description="Basic and acidic residues" evidence="1">
    <location>
        <begin position="154"/>
        <end position="163"/>
    </location>
</feature>
<evidence type="ECO:0000313" key="2">
    <source>
        <dbReference type="EMBL" id="GFN78778.1"/>
    </source>
</evidence>
<dbReference type="EMBL" id="BLXT01000600">
    <property type="protein sequence ID" value="GFN78778.1"/>
    <property type="molecule type" value="Genomic_DNA"/>
</dbReference>
<proteinExistence type="predicted"/>
<name>A0AAV3Y780_9GAST</name>
<gene>
    <name evidence="2" type="ORF">PoB_000528400</name>
</gene>
<organism evidence="2 3">
    <name type="scientific">Plakobranchus ocellatus</name>
    <dbReference type="NCBI Taxonomy" id="259542"/>
    <lineage>
        <taxon>Eukaryota</taxon>
        <taxon>Metazoa</taxon>
        <taxon>Spiralia</taxon>
        <taxon>Lophotrochozoa</taxon>
        <taxon>Mollusca</taxon>
        <taxon>Gastropoda</taxon>
        <taxon>Heterobranchia</taxon>
        <taxon>Euthyneura</taxon>
        <taxon>Panpulmonata</taxon>
        <taxon>Sacoglossa</taxon>
        <taxon>Placobranchoidea</taxon>
        <taxon>Plakobranchidae</taxon>
        <taxon>Plakobranchus</taxon>
    </lineage>
</organism>
<dbReference type="AlphaFoldDB" id="A0AAV3Y780"/>
<evidence type="ECO:0000256" key="1">
    <source>
        <dbReference type="SAM" id="MobiDB-lite"/>
    </source>
</evidence>
<dbReference type="Proteomes" id="UP000735302">
    <property type="component" value="Unassembled WGS sequence"/>
</dbReference>
<comment type="caution">
    <text evidence="2">The sequence shown here is derived from an EMBL/GenBank/DDBJ whole genome shotgun (WGS) entry which is preliminary data.</text>
</comment>